<dbReference type="Proteomes" id="UP000828390">
    <property type="component" value="Unassembled WGS sequence"/>
</dbReference>
<keyword evidence="2" id="KW-1185">Reference proteome</keyword>
<evidence type="ECO:0000313" key="2">
    <source>
        <dbReference type="Proteomes" id="UP000828390"/>
    </source>
</evidence>
<accession>A0A9D4DWM1</accession>
<reference evidence="1" key="2">
    <citation type="submission" date="2020-11" db="EMBL/GenBank/DDBJ databases">
        <authorList>
            <person name="McCartney M.A."/>
            <person name="Auch B."/>
            <person name="Kono T."/>
            <person name="Mallez S."/>
            <person name="Becker A."/>
            <person name="Gohl D.M."/>
            <person name="Silverstein K.A.T."/>
            <person name="Koren S."/>
            <person name="Bechman K.B."/>
            <person name="Herman A."/>
            <person name="Abrahante J.E."/>
            <person name="Garbe J."/>
        </authorList>
    </citation>
    <scope>NUCLEOTIDE SEQUENCE</scope>
    <source>
        <strain evidence="1">Duluth1</strain>
        <tissue evidence="1">Whole animal</tissue>
    </source>
</reference>
<organism evidence="1 2">
    <name type="scientific">Dreissena polymorpha</name>
    <name type="common">Zebra mussel</name>
    <name type="synonym">Mytilus polymorpha</name>
    <dbReference type="NCBI Taxonomy" id="45954"/>
    <lineage>
        <taxon>Eukaryota</taxon>
        <taxon>Metazoa</taxon>
        <taxon>Spiralia</taxon>
        <taxon>Lophotrochozoa</taxon>
        <taxon>Mollusca</taxon>
        <taxon>Bivalvia</taxon>
        <taxon>Autobranchia</taxon>
        <taxon>Heteroconchia</taxon>
        <taxon>Euheterodonta</taxon>
        <taxon>Imparidentia</taxon>
        <taxon>Neoheterodontei</taxon>
        <taxon>Myida</taxon>
        <taxon>Dreissenoidea</taxon>
        <taxon>Dreissenidae</taxon>
        <taxon>Dreissena</taxon>
    </lineage>
</organism>
<gene>
    <name evidence="1" type="ORF">DPMN_169768</name>
</gene>
<evidence type="ECO:0000313" key="1">
    <source>
        <dbReference type="EMBL" id="KAH3768553.1"/>
    </source>
</evidence>
<sequence length="86" mass="9772">MLVAYRLVHPYYEKDRVEANKQQASPLQSFPYLRKIQERMLARPDLGPVATQFTLGVDKFHGVDQLATGVTLVQRASSYLHMGQVP</sequence>
<protein>
    <submittedName>
        <fullName evidence="1">Uncharacterized protein</fullName>
    </submittedName>
</protein>
<comment type="caution">
    <text evidence="1">The sequence shown here is derived from an EMBL/GenBank/DDBJ whole genome shotgun (WGS) entry which is preliminary data.</text>
</comment>
<name>A0A9D4DWM1_DREPO</name>
<proteinExistence type="predicted"/>
<dbReference type="EMBL" id="JAIWYP010000009">
    <property type="protein sequence ID" value="KAH3768553.1"/>
    <property type="molecule type" value="Genomic_DNA"/>
</dbReference>
<dbReference type="AlphaFoldDB" id="A0A9D4DWM1"/>
<reference evidence="1" key="1">
    <citation type="journal article" date="2019" name="bioRxiv">
        <title>The Genome of the Zebra Mussel, Dreissena polymorpha: A Resource for Invasive Species Research.</title>
        <authorList>
            <person name="McCartney M.A."/>
            <person name="Auch B."/>
            <person name="Kono T."/>
            <person name="Mallez S."/>
            <person name="Zhang Y."/>
            <person name="Obille A."/>
            <person name="Becker A."/>
            <person name="Abrahante J.E."/>
            <person name="Garbe J."/>
            <person name="Badalamenti J.P."/>
            <person name="Herman A."/>
            <person name="Mangelson H."/>
            <person name="Liachko I."/>
            <person name="Sullivan S."/>
            <person name="Sone E.D."/>
            <person name="Koren S."/>
            <person name="Silverstein K.A.T."/>
            <person name="Beckman K.B."/>
            <person name="Gohl D.M."/>
        </authorList>
    </citation>
    <scope>NUCLEOTIDE SEQUENCE</scope>
    <source>
        <strain evidence="1">Duluth1</strain>
        <tissue evidence="1">Whole animal</tissue>
    </source>
</reference>